<dbReference type="Proteomes" id="UP000717752">
    <property type="component" value="Unassembled WGS sequence"/>
</dbReference>
<dbReference type="PANTHER" id="PTHR46268:SF15">
    <property type="entry name" value="UNIVERSAL STRESS PROTEIN HP_0031"/>
    <property type="match status" value="1"/>
</dbReference>
<evidence type="ECO:0000256" key="1">
    <source>
        <dbReference type="ARBA" id="ARBA00008791"/>
    </source>
</evidence>
<dbReference type="RefSeq" id="WP_220333783.1">
    <property type="nucleotide sequence ID" value="NZ_JAEUAK010000003.1"/>
</dbReference>
<dbReference type="Pfam" id="PF00582">
    <property type="entry name" value="Usp"/>
    <property type="match status" value="1"/>
</dbReference>
<evidence type="ECO:0000259" key="2">
    <source>
        <dbReference type="Pfam" id="PF00582"/>
    </source>
</evidence>
<dbReference type="InterPro" id="IPR006015">
    <property type="entry name" value="Universal_stress_UspA"/>
</dbReference>
<dbReference type="InterPro" id="IPR014729">
    <property type="entry name" value="Rossmann-like_a/b/a_fold"/>
</dbReference>
<dbReference type="PRINTS" id="PR01438">
    <property type="entry name" value="UNVRSLSTRESS"/>
</dbReference>
<reference evidence="3 4" key="1">
    <citation type="journal article" date="2021" name="MBio">
        <title>Poor Competitiveness of Bradyrhizobium in Pigeon Pea Root Colonization in Indian Soils.</title>
        <authorList>
            <person name="Chalasani D."/>
            <person name="Basu A."/>
            <person name="Pullabhotla S.V.S.R.N."/>
            <person name="Jorrin B."/>
            <person name="Neal A.L."/>
            <person name="Poole P.S."/>
            <person name="Podile A.R."/>
            <person name="Tkacz A."/>
        </authorList>
    </citation>
    <scope>NUCLEOTIDE SEQUENCE [LARGE SCALE GENOMIC DNA]</scope>
    <source>
        <strain evidence="3 4">HU56</strain>
    </source>
</reference>
<dbReference type="Gene3D" id="3.40.50.620">
    <property type="entry name" value="HUPs"/>
    <property type="match status" value="1"/>
</dbReference>
<dbReference type="PANTHER" id="PTHR46268">
    <property type="entry name" value="STRESS RESPONSE PROTEIN NHAX"/>
    <property type="match status" value="1"/>
</dbReference>
<feature type="domain" description="UspA" evidence="2">
    <location>
        <begin position="1"/>
        <end position="145"/>
    </location>
</feature>
<protein>
    <submittedName>
        <fullName evidence="3">Universal stress protein</fullName>
    </submittedName>
</protein>
<keyword evidence="4" id="KW-1185">Reference proteome</keyword>
<comment type="similarity">
    <text evidence="1">Belongs to the universal stress protein A family.</text>
</comment>
<dbReference type="CDD" id="cd00293">
    <property type="entry name" value="USP-like"/>
    <property type="match status" value="1"/>
</dbReference>
<accession>A0ABS7GQV1</accession>
<dbReference type="InterPro" id="IPR006016">
    <property type="entry name" value="UspA"/>
</dbReference>
<name>A0ABS7GQV1_9HYPH</name>
<dbReference type="SUPFAM" id="SSF52402">
    <property type="entry name" value="Adenine nucleotide alpha hydrolases-like"/>
    <property type="match status" value="1"/>
</dbReference>
<comment type="caution">
    <text evidence="3">The sequence shown here is derived from an EMBL/GenBank/DDBJ whole genome shotgun (WGS) entry which is preliminary data.</text>
</comment>
<organism evidence="3 4">
    <name type="scientific">Rhizobium mesosinicum</name>
    <dbReference type="NCBI Taxonomy" id="335017"/>
    <lineage>
        <taxon>Bacteria</taxon>
        <taxon>Pseudomonadati</taxon>
        <taxon>Pseudomonadota</taxon>
        <taxon>Alphaproteobacteria</taxon>
        <taxon>Hyphomicrobiales</taxon>
        <taxon>Rhizobiaceae</taxon>
        <taxon>Rhizobium/Agrobacterium group</taxon>
        <taxon>Rhizobium</taxon>
    </lineage>
</organism>
<proteinExistence type="inferred from homology"/>
<gene>
    <name evidence="3" type="ORF">JNB85_07805</name>
</gene>
<sequence length="147" mass="15775">MYKHFLVPTDGSALSNAAVKKAMEFARGMGAKVTVLTVVEPFKVLSINAEQLENTRAEFDRHADLVADKVLRDAEEVAAAIGTTCSALRMKSSDPAKAIVEVAASNDCDLIAMASHGREGFKAFMIGSVTMKVLANSKLPVLVYRES</sequence>
<dbReference type="EMBL" id="JAEUAK010000003">
    <property type="protein sequence ID" value="MBW9052319.1"/>
    <property type="molecule type" value="Genomic_DNA"/>
</dbReference>
<evidence type="ECO:0000313" key="3">
    <source>
        <dbReference type="EMBL" id="MBW9052319.1"/>
    </source>
</evidence>
<evidence type="ECO:0000313" key="4">
    <source>
        <dbReference type="Proteomes" id="UP000717752"/>
    </source>
</evidence>